<name>A0A423T967_PENVA</name>
<sequence>MVSPFQVFHENGLPVNASDSETATEIPNNTNTTQKVTFPPEFSEAKTDGFETLAGSGSITTATINARTEIASTEGSNTQPTIGTQLKASTASVSNTEASNIDSEPEGESSEESG</sequence>
<feature type="compositionally biased region" description="Polar residues" evidence="1">
    <location>
        <begin position="17"/>
        <end position="36"/>
    </location>
</feature>
<organism evidence="2 3">
    <name type="scientific">Penaeus vannamei</name>
    <name type="common">Whiteleg shrimp</name>
    <name type="synonym">Litopenaeus vannamei</name>
    <dbReference type="NCBI Taxonomy" id="6689"/>
    <lineage>
        <taxon>Eukaryota</taxon>
        <taxon>Metazoa</taxon>
        <taxon>Ecdysozoa</taxon>
        <taxon>Arthropoda</taxon>
        <taxon>Crustacea</taxon>
        <taxon>Multicrustacea</taxon>
        <taxon>Malacostraca</taxon>
        <taxon>Eumalacostraca</taxon>
        <taxon>Eucarida</taxon>
        <taxon>Decapoda</taxon>
        <taxon>Dendrobranchiata</taxon>
        <taxon>Penaeoidea</taxon>
        <taxon>Penaeidae</taxon>
        <taxon>Penaeus</taxon>
    </lineage>
</organism>
<evidence type="ECO:0000256" key="1">
    <source>
        <dbReference type="SAM" id="MobiDB-lite"/>
    </source>
</evidence>
<evidence type="ECO:0000313" key="2">
    <source>
        <dbReference type="EMBL" id="ROT73005.1"/>
    </source>
</evidence>
<accession>A0A423T967</accession>
<feature type="compositionally biased region" description="Acidic residues" evidence="1">
    <location>
        <begin position="103"/>
        <end position="114"/>
    </location>
</feature>
<protein>
    <submittedName>
        <fullName evidence="2">Uncharacterized protein</fullName>
    </submittedName>
</protein>
<dbReference type="AlphaFoldDB" id="A0A423T967"/>
<reference evidence="2 3" key="2">
    <citation type="submission" date="2019-01" db="EMBL/GenBank/DDBJ databases">
        <title>The decoding of complex shrimp genome reveals the adaptation for benthos swimmer, frequently molting mechanism and breeding impact on genome.</title>
        <authorList>
            <person name="Sun Y."/>
            <person name="Gao Y."/>
            <person name="Yu Y."/>
        </authorList>
    </citation>
    <scope>NUCLEOTIDE SEQUENCE [LARGE SCALE GENOMIC DNA]</scope>
    <source>
        <tissue evidence="2">Muscle</tissue>
    </source>
</reference>
<dbReference type="OrthoDB" id="10552573at2759"/>
<feature type="region of interest" description="Disordered" evidence="1">
    <location>
        <begin position="1"/>
        <end position="36"/>
    </location>
</feature>
<dbReference type="Proteomes" id="UP000283509">
    <property type="component" value="Unassembled WGS sequence"/>
</dbReference>
<comment type="caution">
    <text evidence="2">The sequence shown here is derived from an EMBL/GenBank/DDBJ whole genome shotgun (WGS) entry which is preliminary data.</text>
</comment>
<evidence type="ECO:0000313" key="3">
    <source>
        <dbReference type="Proteomes" id="UP000283509"/>
    </source>
</evidence>
<gene>
    <name evidence="2" type="ORF">C7M84_008566</name>
</gene>
<feature type="compositionally biased region" description="Polar residues" evidence="1">
    <location>
        <begin position="72"/>
        <end position="102"/>
    </location>
</feature>
<feature type="region of interest" description="Disordered" evidence="1">
    <location>
        <begin position="72"/>
        <end position="114"/>
    </location>
</feature>
<reference evidence="2 3" key="1">
    <citation type="submission" date="2018-04" db="EMBL/GenBank/DDBJ databases">
        <authorList>
            <person name="Zhang X."/>
            <person name="Yuan J."/>
            <person name="Li F."/>
            <person name="Xiang J."/>
        </authorList>
    </citation>
    <scope>NUCLEOTIDE SEQUENCE [LARGE SCALE GENOMIC DNA]</scope>
    <source>
        <tissue evidence="2">Muscle</tissue>
    </source>
</reference>
<dbReference type="EMBL" id="QCYY01002080">
    <property type="protein sequence ID" value="ROT73005.1"/>
    <property type="molecule type" value="Genomic_DNA"/>
</dbReference>
<keyword evidence="3" id="KW-1185">Reference proteome</keyword>
<proteinExistence type="predicted"/>